<feature type="region of interest" description="Disordered" evidence="4">
    <location>
        <begin position="1221"/>
        <end position="1275"/>
    </location>
</feature>
<evidence type="ECO:0000256" key="1">
    <source>
        <dbReference type="ARBA" id="ARBA00004267"/>
    </source>
</evidence>
<dbReference type="InterPro" id="IPR025925">
    <property type="entry name" value="PPC89_CLD"/>
</dbReference>
<feature type="region of interest" description="Disordered" evidence="4">
    <location>
        <begin position="989"/>
        <end position="1073"/>
    </location>
</feature>
<feature type="compositionally biased region" description="Acidic residues" evidence="4">
    <location>
        <begin position="1226"/>
        <end position="1245"/>
    </location>
</feature>
<sequence length="1275" mass="140907">MAYYEVTDTMSESHVSLPSNIHDPESDRLRLGRELARDFGHDSFTSNSSRGGANGNNGDEETDTLGSFDISRDARGTSTRRVDMLQHTPTIDSRLFSQEFADFTMAGRDDDDEEITDSIEMGRGDNNNSGLRSVDFSSYIPLSIGAGSRRKQGRKMPSFFSTASPNPPARLQSISSTRSDPSEYLQASKRRSGVSTTHKLKERAKPVQESQGLGGLTGFDLSQIELSTPKNNSRGRSRLGTTGTGTGASKISDFVSNSGSGGSRSRFRGGQSKSPRDEHGDTASDAGSVSGRARPSNTRFASSKPRQISSGVPGGGARGGRTAKDDDLTADVPAIVAKARRTGTGTDKAVPKSFKSTDAFLQELGLDGHTTTTDLKERLDKLKDVDAGRAPGFYKPSDETIGITQHSFLLPQMSDLSELISGHPGDATRFSRKRTSTGFPKTHKPLESIPVPHDERAILMAMKLLQDKVEALEGSKAEAEQQCIHLEHELRRSETRLRQEQHRAKAAEDGLIRKRGGDSAFGGSNDGDAEERAKEKMKLEHQMEKLSALSLLSLVKGIFAHNSAELETTINSLRTQLDILTRELEVSKIALRHMQEERNSAINSVAMAVSTSEDLKAVNEELRIEIAHLRQGRPGYDPKDKEWEIREDRMRRKARAVRDAAVVAEVVARDTTRREKSKEVAANGESAMAERREQRAREKEAEKAREHLEIEGKKIAEEQRARERIALQKERFDKMVEHQLRKLRPDLFVAGSDIPAASSLTVNRASVLEPVGRRREGVRAQRKGKKDTRSGGARGYPATSDSEASPVEAQGTQATSKDNEQNDLSTGDDTVMSIPPDEIKRIAKEINAERRKRKTAAANAAQEPALSGPWTKDQAKKAVIPKASIRKSAKASAPMGEKIEETTAPISRKPSASNKPAKTVRIAKSDKDNSKAVDNSAQVTATLPAQPRAQPQVSATVSSDAAVQASQTSRRPRRRRVVKKVVYYYDEETTMSFPIEEEVEEEVSESEGEETEALNGQARQQLPEPDHDEEHTSHEEMSYEDPMTLQESMILPPPPAPQVAAQPAPRETHDAQSMVDHLAGHDPESCTVCKRMQKLRQKEQEQKMANPLADIDNSMAFPAPPLEPVSTRRPENTGSYEEEVTPRPSQEPKTQLSKVVRQLQDEFAHIKLAYQNKAEEFMSLDPSMGKRRRKALTGEMNELVAEMDYKCDQIYALYDVNEEFDVRMDSEDEEDEDEEEDEEEDEGDLTEWTIPESFVLENGGNGDTEGSTNDEEERS</sequence>
<keyword evidence="2" id="KW-0963">Cytoplasm</keyword>
<evidence type="ECO:0000313" key="8">
    <source>
        <dbReference type="Proteomes" id="UP001412239"/>
    </source>
</evidence>
<proteinExistence type="predicted"/>
<evidence type="ECO:0000256" key="4">
    <source>
        <dbReference type="SAM" id="MobiDB-lite"/>
    </source>
</evidence>
<feature type="domain" description="PPC89 centrosome localisation" evidence="6">
    <location>
        <begin position="566"/>
        <end position="631"/>
    </location>
</feature>
<dbReference type="InterPro" id="IPR051756">
    <property type="entry name" value="Centrosomal_MT-associated"/>
</dbReference>
<feature type="domain" description="Cep57 centrosome microtubule-binding" evidence="5">
    <location>
        <begin position="1141"/>
        <end position="1216"/>
    </location>
</feature>
<dbReference type="PANTHER" id="PTHR19336">
    <property type="entry name" value="UNCHARACTERIZED DUF1167"/>
    <property type="match status" value="1"/>
</dbReference>
<dbReference type="GO" id="GO:0008017">
    <property type="term" value="F:microtubule binding"/>
    <property type="evidence" value="ECO:0007669"/>
    <property type="project" value="InterPro"/>
</dbReference>
<feature type="region of interest" description="Disordered" evidence="4">
    <location>
        <begin position="505"/>
        <end position="534"/>
    </location>
</feature>
<feature type="compositionally biased region" description="Acidic residues" evidence="4">
    <location>
        <begin position="989"/>
        <end position="1012"/>
    </location>
</feature>
<accession>A0A292Q124</accession>
<feature type="compositionally biased region" description="Polar residues" evidence="4">
    <location>
        <begin position="8"/>
        <end position="19"/>
    </location>
</feature>
<name>A0A292Q124_9PEZI</name>
<evidence type="ECO:0000256" key="2">
    <source>
        <dbReference type="ARBA" id="ARBA00022490"/>
    </source>
</evidence>
<keyword evidence="3" id="KW-0206">Cytoskeleton</keyword>
<evidence type="ECO:0000256" key="3">
    <source>
        <dbReference type="ARBA" id="ARBA00023212"/>
    </source>
</evidence>
<feature type="compositionally biased region" description="Basic residues" evidence="4">
    <location>
        <begin position="188"/>
        <end position="202"/>
    </location>
</feature>
<evidence type="ECO:0000259" key="5">
    <source>
        <dbReference type="Pfam" id="PF06657"/>
    </source>
</evidence>
<dbReference type="PANTHER" id="PTHR19336:SF9">
    <property type="entry name" value="SPINDLE POLE BODY PROTEIN PPC89"/>
    <property type="match status" value="1"/>
</dbReference>
<feature type="compositionally biased region" description="Polar residues" evidence="4">
    <location>
        <begin position="224"/>
        <end position="234"/>
    </location>
</feature>
<organism evidence="7 8">
    <name type="scientific">Tuber aestivum</name>
    <name type="common">summer truffle</name>
    <dbReference type="NCBI Taxonomy" id="59557"/>
    <lineage>
        <taxon>Eukaryota</taxon>
        <taxon>Fungi</taxon>
        <taxon>Dikarya</taxon>
        <taxon>Ascomycota</taxon>
        <taxon>Pezizomycotina</taxon>
        <taxon>Pezizomycetes</taxon>
        <taxon>Pezizales</taxon>
        <taxon>Tuberaceae</taxon>
        <taxon>Tuber</taxon>
    </lineage>
</organism>
<feature type="region of interest" description="Disordered" evidence="4">
    <location>
        <begin position="1108"/>
        <end position="1153"/>
    </location>
</feature>
<feature type="region of interest" description="Disordered" evidence="4">
    <location>
        <begin position="673"/>
        <end position="693"/>
    </location>
</feature>
<dbReference type="Pfam" id="PF06657">
    <property type="entry name" value="Cep57_MT_bd"/>
    <property type="match status" value="1"/>
</dbReference>
<feature type="region of interest" description="Disordered" evidence="4">
    <location>
        <begin position="425"/>
        <end position="448"/>
    </location>
</feature>
<feature type="compositionally biased region" description="Polar residues" evidence="4">
    <location>
        <begin position="295"/>
        <end position="310"/>
    </location>
</feature>
<feature type="region of interest" description="Disordered" evidence="4">
    <location>
        <begin position="40"/>
        <end position="74"/>
    </location>
</feature>
<keyword evidence="8" id="KW-1185">Reference proteome</keyword>
<reference evidence="7" key="1">
    <citation type="submission" date="2015-10" db="EMBL/GenBank/DDBJ databases">
        <authorList>
            <person name="Regsiter A."/>
            <person name="william w."/>
        </authorList>
    </citation>
    <scope>NUCLEOTIDE SEQUENCE</scope>
    <source>
        <strain evidence="7">Montdore</strain>
    </source>
</reference>
<feature type="compositionally biased region" description="Basic and acidic residues" evidence="4">
    <location>
        <begin position="837"/>
        <end position="849"/>
    </location>
</feature>
<evidence type="ECO:0000313" key="7">
    <source>
        <dbReference type="EMBL" id="CUS12453.1"/>
    </source>
</evidence>
<feature type="compositionally biased region" description="Basic and acidic residues" evidence="4">
    <location>
        <begin position="505"/>
        <end position="517"/>
    </location>
</feature>
<feature type="compositionally biased region" description="Polar residues" evidence="4">
    <location>
        <begin position="932"/>
        <end position="969"/>
    </location>
</feature>
<feature type="region of interest" description="Disordered" evidence="4">
    <location>
        <begin position="771"/>
        <end position="977"/>
    </location>
</feature>
<feature type="compositionally biased region" description="Polar residues" evidence="4">
    <location>
        <begin position="810"/>
        <end position="828"/>
    </location>
</feature>
<dbReference type="Gene3D" id="1.20.58.90">
    <property type="match status" value="1"/>
</dbReference>
<dbReference type="Proteomes" id="UP001412239">
    <property type="component" value="Unassembled WGS sequence"/>
</dbReference>
<dbReference type="EMBL" id="LN890990">
    <property type="protein sequence ID" value="CUS12453.1"/>
    <property type="molecule type" value="Genomic_DNA"/>
</dbReference>
<dbReference type="AlphaFoldDB" id="A0A292Q124"/>
<feature type="compositionally biased region" description="Basic and acidic residues" evidence="4">
    <location>
        <begin position="1024"/>
        <end position="1037"/>
    </location>
</feature>
<dbReference type="Pfam" id="PF14197">
    <property type="entry name" value="Cep57_CLD_2"/>
    <property type="match status" value="1"/>
</dbReference>
<feature type="region of interest" description="Disordered" evidence="4">
    <location>
        <begin position="1"/>
        <end position="26"/>
    </location>
</feature>
<evidence type="ECO:0000259" key="6">
    <source>
        <dbReference type="Pfam" id="PF14197"/>
    </source>
</evidence>
<protein>
    <recommendedName>
        <fullName evidence="9">Cep57 centrosome microtubule-binding domain-containing protein</fullName>
    </recommendedName>
</protein>
<feature type="compositionally biased region" description="Polar residues" evidence="4">
    <location>
        <begin position="1143"/>
        <end position="1153"/>
    </location>
</feature>
<dbReference type="GO" id="GO:0005815">
    <property type="term" value="C:microtubule organizing center"/>
    <property type="evidence" value="ECO:0007669"/>
    <property type="project" value="UniProtKB-SubCell"/>
</dbReference>
<dbReference type="InterPro" id="IPR024957">
    <property type="entry name" value="Cep57_MT-bd_dom"/>
</dbReference>
<comment type="subcellular location">
    <subcellularLocation>
        <location evidence="1">Cytoplasm</location>
        <location evidence="1">Cytoskeleton</location>
        <location evidence="1">Microtubule organizing center</location>
    </subcellularLocation>
</comment>
<evidence type="ECO:0008006" key="9">
    <source>
        <dbReference type="Google" id="ProtNLM"/>
    </source>
</evidence>
<gene>
    <name evidence="7" type="ORF">GSTUAT00003418001</name>
</gene>
<feature type="region of interest" description="Disordered" evidence="4">
    <location>
        <begin position="147"/>
        <end position="329"/>
    </location>
</feature>